<evidence type="ECO:0000256" key="3">
    <source>
        <dbReference type="ARBA" id="ARBA00022692"/>
    </source>
</evidence>
<proteinExistence type="inferred from homology"/>
<feature type="compositionally biased region" description="Gly residues" evidence="7">
    <location>
        <begin position="7"/>
        <end position="25"/>
    </location>
</feature>
<name>A0A6H1Q3Z0_9PROT</name>
<dbReference type="InterPro" id="IPR001107">
    <property type="entry name" value="Band_7"/>
</dbReference>
<dbReference type="EMBL" id="CP038852">
    <property type="protein sequence ID" value="QIZ21396.1"/>
    <property type="molecule type" value="Genomic_DNA"/>
</dbReference>
<organism evidence="9 10">
    <name type="scientific">Candidatus Pelagibacter giovannonii</name>
    <dbReference type="NCBI Taxonomy" id="2563896"/>
    <lineage>
        <taxon>Bacteria</taxon>
        <taxon>Pseudomonadati</taxon>
        <taxon>Pseudomonadota</taxon>
        <taxon>Alphaproteobacteria</taxon>
        <taxon>Candidatus Pelagibacterales</taxon>
        <taxon>Candidatus Pelagibacteraceae</taxon>
        <taxon>Candidatus Pelagibacter</taxon>
    </lineage>
</organism>
<comment type="similarity">
    <text evidence="2 6">Belongs to the band 7/mec-2 family. HflK subfamily.</text>
</comment>
<dbReference type="GO" id="GO:0006508">
    <property type="term" value="P:proteolysis"/>
    <property type="evidence" value="ECO:0007669"/>
    <property type="project" value="UniProtKB-KW"/>
</dbReference>
<dbReference type="CDD" id="cd03404">
    <property type="entry name" value="SPFH_HflK"/>
    <property type="match status" value="1"/>
</dbReference>
<evidence type="ECO:0000256" key="4">
    <source>
        <dbReference type="ARBA" id="ARBA00022989"/>
    </source>
</evidence>
<keyword evidence="10" id="KW-1185">Reference proteome</keyword>
<dbReference type="RefSeq" id="WP_168607254.1">
    <property type="nucleotide sequence ID" value="NZ_CP038852.1"/>
</dbReference>
<keyword evidence="9" id="KW-0378">Hydrolase</keyword>
<evidence type="ECO:0000256" key="5">
    <source>
        <dbReference type="ARBA" id="ARBA00023136"/>
    </source>
</evidence>
<evidence type="ECO:0000256" key="1">
    <source>
        <dbReference type="ARBA" id="ARBA00004167"/>
    </source>
</evidence>
<comment type="subunit">
    <text evidence="6">HflC and HflK may interact to form a multimeric complex.</text>
</comment>
<dbReference type="Pfam" id="PF12221">
    <property type="entry name" value="HflK_N"/>
    <property type="match status" value="1"/>
</dbReference>
<dbReference type="InterPro" id="IPR020980">
    <property type="entry name" value="Membrane_HflK_N"/>
</dbReference>
<dbReference type="InterPro" id="IPR050710">
    <property type="entry name" value="Band7/mec-2_domain"/>
</dbReference>
<dbReference type="KEGG" id="peg:E5R92_06340"/>
<evidence type="ECO:0000256" key="7">
    <source>
        <dbReference type="SAM" id="MobiDB-lite"/>
    </source>
</evidence>
<dbReference type="SMART" id="SM00244">
    <property type="entry name" value="PHB"/>
    <property type="match status" value="1"/>
</dbReference>
<protein>
    <recommendedName>
        <fullName evidence="6">Protein HflK</fullName>
    </recommendedName>
</protein>
<keyword evidence="5" id="KW-0472">Membrane</keyword>
<dbReference type="PANTHER" id="PTHR43327:SF2">
    <property type="entry name" value="MODULATOR OF FTSH PROTEASE HFLK"/>
    <property type="match status" value="1"/>
</dbReference>
<feature type="region of interest" description="Disordered" evidence="7">
    <location>
        <begin position="1"/>
        <end position="31"/>
    </location>
</feature>
<dbReference type="GO" id="GO:0008233">
    <property type="term" value="F:peptidase activity"/>
    <property type="evidence" value="ECO:0007669"/>
    <property type="project" value="UniProtKB-KW"/>
</dbReference>
<dbReference type="AlphaFoldDB" id="A0A6H1Q3Z0"/>
<dbReference type="NCBIfam" id="TIGR01933">
    <property type="entry name" value="hflK"/>
    <property type="match status" value="1"/>
</dbReference>
<keyword evidence="4" id="KW-1133">Transmembrane helix</keyword>
<dbReference type="InterPro" id="IPR010201">
    <property type="entry name" value="HflK"/>
</dbReference>
<evidence type="ECO:0000313" key="9">
    <source>
        <dbReference type="EMBL" id="QIZ21396.1"/>
    </source>
</evidence>
<evidence type="ECO:0000256" key="2">
    <source>
        <dbReference type="ARBA" id="ARBA00006971"/>
    </source>
</evidence>
<dbReference type="Pfam" id="PF01145">
    <property type="entry name" value="Band_7"/>
    <property type="match status" value="1"/>
</dbReference>
<evidence type="ECO:0000259" key="8">
    <source>
        <dbReference type="SMART" id="SM00244"/>
    </source>
</evidence>
<keyword evidence="9" id="KW-0645">Protease</keyword>
<gene>
    <name evidence="9" type="primary">hflK</name>
    <name evidence="9" type="ORF">E5R92_06340</name>
</gene>
<comment type="subcellular location">
    <subcellularLocation>
        <location evidence="1">Membrane</location>
        <topology evidence="1">Single-pass membrane protein</topology>
    </subcellularLocation>
</comment>
<dbReference type="Gene3D" id="3.30.479.30">
    <property type="entry name" value="Band 7 domain"/>
    <property type="match status" value="1"/>
</dbReference>
<accession>A0A6H1Q3Z0</accession>
<dbReference type="Proteomes" id="UP000501094">
    <property type="component" value="Chromosome"/>
</dbReference>
<dbReference type="SUPFAM" id="SSF117892">
    <property type="entry name" value="Band 7/SPFH domain"/>
    <property type="match status" value="1"/>
</dbReference>
<comment type="function">
    <text evidence="6">HflC and HflK could encode or regulate a protease.</text>
</comment>
<dbReference type="GO" id="GO:0016020">
    <property type="term" value="C:membrane"/>
    <property type="evidence" value="ECO:0007669"/>
    <property type="project" value="UniProtKB-SubCell"/>
</dbReference>
<reference evidence="9 10" key="1">
    <citation type="journal article" date="2020" name="Nat. Microbiol.">
        <title>Lysogenic host-virus interactions in SAR11 marine bacteria.</title>
        <authorList>
            <person name="Morris R.M."/>
            <person name="Cain K.R."/>
            <person name="Hvorecny K.L."/>
            <person name="Kollman J.M."/>
        </authorList>
    </citation>
    <scope>NUCLEOTIDE SEQUENCE [LARGE SCALE GENOMIC DNA]</scope>
    <source>
        <strain evidence="9 10">NP1</strain>
    </source>
</reference>
<evidence type="ECO:0000313" key="10">
    <source>
        <dbReference type="Proteomes" id="UP000501094"/>
    </source>
</evidence>
<evidence type="ECO:0000256" key="6">
    <source>
        <dbReference type="RuleBase" id="RU364113"/>
    </source>
</evidence>
<keyword evidence="3" id="KW-0812">Transmembrane</keyword>
<dbReference type="PANTHER" id="PTHR43327">
    <property type="entry name" value="STOMATIN-LIKE PROTEIN 2, MITOCHONDRIAL"/>
    <property type="match status" value="1"/>
</dbReference>
<dbReference type="InterPro" id="IPR036013">
    <property type="entry name" value="Band_7/SPFH_dom_sf"/>
</dbReference>
<feature type="domain" description="Band 7" evidence="8">
    <location>
        <begin position="72"/>
        <end position="254"/>
    </location>
</feature>
<sequence length="366" mass="39857">MSDDFQGRGGSPWGTPPGGGNGSGKGPTPPDIDALIRDIQSKINRFLPGGSSSGKKPIGLILIILAFVWLASGLYRVGPDEQGVVLRFGKFVKTTQPGLHYHIPIPVETVQTPKVTKVNRIDIGFRSERDSGFSQGGGVADVPQESLMLTGDENIVNIDFSVFWVIKDAGKFLFEIQDPEGTVKAAAETAMREVIAKSKIQPVLTEGRALIEVETQEIIQSILDEYNSGIQITQVQTQKADPPDQVIDAFRDVQAARADMERSKNEAEAYANDVIPRARGEAARIMQAAEAYKQKVVAQAEGEASRFVSIYNEYAKAKEVTQERMYLETMEKVLADIDKVIIEKNAGAGVVPYLPLPELGKKKASN</sequence>